<dbReference type="Gene3D" id="2.30.42.10">
    <property type="match status" value="1"/>
</dbReference>
<feature type="compositionally biased region" description="Basic and acidic residues" evidence="2">
    <location>
        <begin position="496"/>
        <end position="515"/>
    </location>
</feature>
<evidence type="ECO:0000256" key="1">
    <source>
        <dbReference type="SAM" id="Coils"/>
    </source>
</evidence>
<feature type="region of interest" description="Disordered" evidence="2">
    <location>
        <begin position="725"/>
        <end position="800"/>
    </location>
</feature>
<dbReference type="EMBL" id="JBEUOH010000030">
    <property type="protein sequence ID" value="KAL0858595.1"/>
    <property type="molecule type" value="Genomic_DNA"/>
</dbReference>
<feature type="region of interest" description="Disordered" evidence="2">
    <location>
        <begin position="495"/>
        <end position="515"/>
    </location>
</feature>
<comment type="caution">
    <text evidence="4">The sequence shown here is derived from an EMBL/GenBank/DDBJ whole genome shotgun (WGS) entry which is preliminary data.</text>
</comment>
<feature type="region of interest" description="Disordered" evidence="2">
    <location>
        <begin position="459"/>
        <end position="478"/>
    </location>
</feature>
<accession>A0ABR3H1B0</accession>
<protein>
    <recommendedName>
        <fullName evidence="3">PDZ domain-containing protein</fullName>
    </recommendedName>
</protein>
<feature type="compositionally biased region" description="Polar residues" evidence="2">
    <location>
        <begin position="1826"/>
        <end position="1847"/>
    </location>
</feature>
<dbReference type="InterPro" id="IPR036034">
    <property type="entry name" value="PDZ_sf"/>
</dbReference>
<organism evidence="4 5">
    <name type="scientific">Loxostege sticticalis</name>
    <name type="common">Beet webworm moth</name>
    <dbReference type="NCBI Taxonomy" id="481309"/>
    <lineage>
        <taxon>Eukaryota</taxon>
        <taxon>Metazoa</taxon>
        <taxon>Ecdysozoa</taxon>
        <taxon>Arthropoda</taxon>
        <taxon>Hexapoda</taxon>
        <taxon>Insecta</taxon>
        <taxon>Pterygota</taxon>
        <taxon>Neoptera</taxon>
        <taxon>Endopterygota</taxon>
        <taxon>Lepidoptera</taxon>
        <taxon>Glossata</taxon>
        <taxon>Ditrysia</taxon>
        <taxon>Pyraloidea</taxon>
        <taxon>Crambidae</taxon>
        <taxon>Pyraustinae</taxon>
        <taxon>Loxostege</taxon>
    </lineage>
</organism>
<feature type="compositionally biased region" description="Basic and acidic residues" evidence="2">
    <location>
        <begin position="350"/>
        <end position="361"/>
    </location>
</feature>
<feature type="region of interest" description="Disordered" evidence="2">
    <location>
        <begin position="1704"/>
        <end position="1746"/>
    </location>
</feature>
<gene>
    <name evidence="4" type="ORF">ABMA27_012432</name>
</gene>
<evidence type="ECO:0000313" key="5">
    <source>
        <dbReference type="Proteomes" id="UP001549920"/>
    </source>
</evidence>
<dbReference type="SUPFAM" id="SSF50156">
    <property type="entry name" value="PDZ domain-like"/>
    <property type="match status" value="1"/>
</dbReference>
<proteinExistence type="predicted"/>
<dbReference type="SMART" id="SM00228">
    <property type="entry name" value="PDZ"/>
    <property type="match status" value="1"/>
</dbReference>
<feature type="region of interest" description="Disordered" evidence="2">
    <location>
        <begin position="322"/>
        <end position="361"/>
    </location>
</feature>
<evidence type="ECO:0000256" key="2">
    <source>
        <dbReference type="SAM" id="MobiDB-lite"/>
    </source>
</evidence>
<feature type="region of interest" description="Disordered" evidence="2">
    <location>
        <begin position="1932"/>
        <end position="1965"/>
    </location>
</feature>
<feature type="compositionally biased region" description="Acidic residues" evidence="2">
    <location>
        <begin position="1733"/>
        <end position="1746"/>
    </location>
</feature>
<feature type="coiled-coil region" evidence="1">
    <location>
        <begin position="1747"/>
        <end position="1804"/>
    </location>
</feature>
<feature type="region of interest" description="Disordered" evidence="2">
    <location>
        <begin position="1826"/>
        <end position="1855"/>
    </location>
</feature>
<feature type="domain" description="PDZ" evidence="3">
    <location>
        <begin position="4"/>
        <end position="86"/>
    </location>
</feature>
<dbReference type="InterPro" id="IPR001478">
    <property type="entry name" value="PDZ"/>
</dbReference>
<keyword evidence="1" id="KW-0175">Coiled coil</keyword>
<feature type="region of interest" description="Disordered" evidence="2">
    <location>
        <begin position="1100"/>
        <end position="1125"/>
    </location>
</feature>
<dbReference type="Proteomes" id="UP001549920">
    <property type="component" value="Unassembled WGS sequence"/>
</dbReference>
<feature type="compositionally biased region" description="Basic and acidic residues" evidence="2">
    <location>
        <begin position="322"/>
        <end position="344"/>
    </location>
</feature>
<feature type="compositionally biased region" description="Low complexity" evidence="2">
    <location>
        <begin position="1103"/>
        <end position="1117"/>
    </location>
</feature>
<feature type="region of interest" description="Disordered" evidence="2">
    <location>
        <begin position="219"/>
        <end position="242"/>
    </location>
</feature>
<name>A0ABR3H1B0_LOXSC</name>
<feature type="coiled-coil region" evidence="1">
    <location>
        <begin position="861"/>
        <end position="919"/>
    </location>
</feature>
<feature type="compositionally biased region" description="Basic and acidic residues" evidence="2">
    <location>
        <begin position="735"/>
        <end position="769"/>
    </location>
</feature>
<feature type="region of interest" description="Disordered" evidence="2">
    <location>
        <begin position="1176"/>
        <end position="1197"/>
    </location>
</feature>
<reference evidence="4 5" key="1">
    <citation type="submission" date="2024-06" db="EMBL/GenBank/DDBJ databases">
        <title>A chromosome-level genome assembly of beet webworm, Loxostege sticticalis.</title>
        <authorList>
            <person name="Zhang Y."/>
        </authorList>
    </citation>
    <scope>NUCLEOTIDE SEQUENCE [LARGE SCALE GENOMIC DNA]</scope>
    <source>
        <strain evidence="4">AQ026</strain>
        <tissue evidence="4">Whole body</tissue>
    </source>
</reference>
<dbReference type="CDD" id="cd23068">
    <property type="entry name" value="PDZ_ZASP52-like"/>
    <property type="match status" value="1"/>
</dbReference>
<dbReference type="Pfam" id="PF00595">
    <property type="entry name" value="PDZ"/>
    <property type="match status" value="1"/>
</dbReference>
<feature type="compositionally biased region" description="Basic and acidic residues" evidence="2">
    <location>
        <begin position="778"/>
        <end position="800"/>
    </location>
</feature>
<keyword evidence="5" id="KW-1185">Reference proteome</keyword>
<evidence type="ECO:0000313" key="4">
    <source>
        <dbReference type="EMBL" id="KAL0858595.1"/>
    </source>
</evidence>
<feature type="region of interest" description="Disordered" evidence="2">
    <location>
        <begin position="1650"/>
        <end position="1686"/>
    </location>
</feature>
<feature type="compositionally biased region" description="Basic and acidic residues" evidence="2">
    <location>
        <begin position="233"/>
        <end position="242"/>
    </location>
</feature>
<dbReference type="PROSITE" id="PS50106">
    <property type="entry name" value="PDZ"/>
    <property type="match status" value="1"/>
</dbReference>
<sequence>MELDVHLKREGQESWGFRLIGGKDFKMPLTVVKVEPGSPAACAGLQNGDTVSRFNGADASEMAHDSAKQLVADAADSLELSVKRGLYDPVLDNYEPIYEPIDQDDFDQPSQPTEVDPFQIQQFLDSKPSREASELKDIEPGFTPLSNGLLDQSRSLTASPFVLTTKPYRPFSTEPLPIPPLEDPIILNPNYKDQFGKIDDGAGDEFWGLPETKFKLPISEQYDPDGTKKKRTERASSEAKGVKFAEESLKTDMTKESNFSKELKIKTAMEEKMFMEKMKKDIDLDKIEMTAVSLVDESIERAVSVADEIKKEIDVELHESSDTSKVEYKSVKESTKTSKEKTTESLKASESTKKSSKETSELVDLIDKTTEEIISYNGSKAEVSVSKEVQKFETLDKKEQVVDERRLSTKQEIEEIIESGSVRRKSEVFDKKLDVKSVESPQKVEKPKVSQHAPDNIEDTKRVEKKAEQAEKTSKSAYKTSEKWKEAAVIAQKSATKTDSKTATKTDSKTAAKSDSKHFAQQKAYKIGLQTIPNIKGTIHSSYHYNLLLKTFFIHLTDVMVALSRFILSEPVFSKTEESQEVRDVMTEESVSEFKSEYVDEEIKLADKHEEQIVQKESAVSERQQEVCESKKEEKKTIVEDRVEKQEALVSSVAQERTQKTYVSERNYADEVEANLEVQEIIERKKLSGAQMAQVQERKSAELAQKMDAVISEFQTKAGIEETEITRERRSRSRSQVEEEVARESDPLEWLSKVDQKHSKETTELKSESKSFSSSSESVERKRVESKHERREKSSKSKEGKQMYVAIVESHVFTNKDAIFEEQAGEFSETSSVQSADEINIALQASETLATEKVSLESKEIKQEKAEILEESRELSVVNAQTQLVQMAEEVIESMAVVEEVKEEKALELKEEIQKVEVKEETHALSGSEKTEVDISEMHESIAVQEVKQEEYVSIKEEAVEKAVESVTKTKEYKVVSPVEVEVKITKPAKVTPTLEEASAALKIVKEEIIEREQVLKLTDESELSVSKHTEISETDSQYSVHKSQMESYESKEVIQEASFTATLAEQKSSVTVAAQKSSLSIAEQKSNLTLDLTEDRKLQKQLSSSSVPSTIDTPTPSTVPPTPLTDEYVFKFKIPLPKTTIEVPRDCTPTPEDEDPNIVKKKLIPYIDTTLESPVIYDPPLPTPPEDKVTSPVYTKPGLKGGAFTPSFRRQLRKKEEILEIERKSSLLASAIDETIKSIEEYKEEVGIETKKEVKEETKIEHSSKSFEEHTVSKKEVITTSIEQPIIYNGYAKVETKVYNNVDHKIDEEWNKIDEQVKETNDKLVQLSNGLDIKVNGISNGIESEVEDKVTIEKTEDKKQDSIETEQKAIEVSTSENSVEPPPVKITVKFEMDSDTTVDNITSDEVIDSKAFEEVSKFNIKPMAEVLSNGEKPGDVSAAFVIESKKDPMEGYRPVQFNPEELVAARRGLQSIHLSVQEPTFQRAQSPSYVSSTGELLGTHQGIVDGLEEAVVDEEVAKELGKPGMTEEKIAELISGESEMLREAHVMGLSRVLKSHMHRADDDSSVDFKKIKPIIESLKDSEVLKALNDELIRTAEQKKKEEEKKWTTFLQKPKRPVPKAKFGYGGYVQEEEKIELPYKVKIVKQPKPKVAPDYKPEDFDTGPLPWEERALHEPPPPPVEPEDPILIPEEVPEFLEAVDPLPESEVPDLEDTGIPLPPPKQEEEPIPSPVPLEDEPAEPEEAEPQELDLEAVVEETNEIVKEMEQNRLAEQLMMGVQSMVDPNATIEQQLAQMRAQVAALAQLPGVIQQTLDLVTRQLSQLSHQETHQVNTVSETQSHTQMQQSEMSESHEYEVTQTNCATIEEESNNVQEESNQNEEHEKATITEIVEETKPSLTQEELEKLKKEEEEMLEEQRRIEKQKKEMMEQMRLEQESRQVKQRPTPRVGKPKPVFGPPEPVARPLVLPGGRKWRKPADAYNEQFIAETLSAQAELIQGKTKGINFMKYEKPPVSLDHLQHSDVYKLIHNMEQEPLKRVEMRTPVIAESDYREKCRSVTPCGLAIV</sequence>
<evidence type="ECO:0000259" key="3">
    <source>
        <dbReference type="PROSITE" id="PS50106"/>
    </source>
</evidence>